<dbReference type="Proteomes" id="UP001597079">
    <property type="component" value="Unassembled WGS sequence"/>
</dbReference>
<name>A0ABW4JLU9_9BACL</name>
<gene>
    <name evidence="2" type="ORF">ACFSB2_22370</name>
</gene>
<evidence type="ECO:0000256" key="1">
    <source>
        <dbReference type="SAM" id="MobiDB-lite"/>
    </source>
</evidence>
<sequence>MVETKEFHKYGKTLLYNIYDDSAIQSISPDQIEFWRNAHKQHVKESRSKGAQKASETREIRRQKRDDVYTEVGEKFKLLSDINEMLGATYLLAFWTLWASRWAKEYQVKRAVSKTPHLQTDKTAYWYSLKKEAIGLLVTSPVGKLSFYEPPKPKVRASLCEFHREEWRDSSLSLGFGEFVEQQFEQLVRCNECEIDQMYFALYFLEIKSPLADGWTFSFHTPYSVGSQFLPDPAVLPRVFHTREQEGMFRFGRTLQDVEKIIYSERDVKRNLQGAMSNYLSVANSQELSN</sequence>
<evidence type="ECO:0000313" key="2">
    <source>
        <dbReference type="EMBL" id="MFD1677411.1"/>
    </source>
</evidence>
<accession>A0ABW4JLU9</accession>
<dbReference type="RefSeq" id="WP_377945305.1">
    <property type="nucleotide sequence ID" value="NZ_JBHUCX010000092.1"/>
</dbReference>
<feature type="region of interest" description="Disordered" evidence="1">
    <location>
        <begin position="43"/>
        <end position="64"/>
    </location>
</feature>
<reference evidence="3" key="1">
    <citation type="journal article" date="2019" name="Int. J. Syst. Evol. Microbiol.">
        <title>The Global Catalogue of Microorganisms (GCM) 10K type strain sequencing project: providing services to taxonomists for standard genome sequencing and annotation.</title>
        <authorList>
            <consortium name="The Broad Institute Genomics Platform"/>
            <consortium name="The Broad Institute Genome Sequencing Center for Infectious Disease"/>
            <person name="Wu L."/>
            <person name="Ma J."/>
        </authorList>
    </citation>
    <scope>NUCLEOTIDE SEQUENCE [LARGE SCALE GENOMIC DNA]</scope>
    <source>
        <strain evidence="3">CGMCC 1.12286</strain>
    </source>
</reference>
<dbReference type="EMBL" id="JBHUCX010000092">
    <property type="protein sequence ID" value="MFD1677411.1"/>
    <property type="molecule type" value="Genomic_DNA"/>
</dbReference>
<organism evidence="2 3">
    <name type="scientific">Alicyclobacillus fodiniaquatilis</name>
    <dbReference type="NCBI Taxonomy" id="1661150"/>
    <lineage>
        <taxon>Bacteria</taxon>
        <taxon>Bacillati</taxon>
        <taxon>Bacillota</taxon>
        <taxon>Bacilli</taxon>
        <taxon>Bacillales</taxon>
        <taxon>Alicyclobacillaceae</taxon>
        <taxon>Alicyclobacillus</taxon>
    </lineage>
</organism>
<feature type="compositionally biased region" description="Basic and acidic residues" evidence="1">
    <location>
        <begin position="55"/>
        <end position="64"/>
    </location>
</feature>
<keyword evidence="3" id="KW-1185">Reference proteome</keyword>
<comment type="caution">
    <text evidence="2">The sequence shown here is derived from an EMBL/GenBank/DDBJ whole genome shotgun (WGS) entry which is preliminary data.</text>
</comment>
<proteinExistence type="predicted"/>
<protein>
    <submittedName>
        <fullName evidence="2">Uncharacterized protein</fullName>
    </submittedName>
</protein>
<evidence type="ECO:0000313" key="3">
    <source>
        <dbReference type="Proteomes" id="UP001597079"/>
    </source>
</evidence>